<gene>
    <name evidence="2" type="ORF">JJB47_09275</name>
</gene>
<dbReference type="RefSeq" id="WP_003478850.1">
    <property type="nucleotide sequence ID" value="NZ_JAENQK010000003.1"/>
</dbReference>
<protein>
    <submittedName>
        <fullName evidence="2">Uncharacterized protein</fullName>
    </submittedName>
</protein>
<dbReference type="EMBL" id="JAENQP010000004">
    <property type="protein sequence ID" value="MBO3358973.1"/>
    <property type="molecule type" value="Genomic_DNA"/>
</dbReference>
<comment type="caution">
    <text evidence="2">The sequence shown here is derived from an EMBL/GenBank/DDBJ whole genome shotgun (WGS) entry which is preliminary data.</text>
</comment>
<dbReference type="Proteomes" id="UP000668068">
    <property type="component" value="Unassembled WGS sequence"/>
</dbReference>
<evidence type="ECO:0000313" key="2">
    <source>
        <dbReference type="EMBL" id="MBO3358973.1"/>
    </source>
</evidence>
<sequence length="154" mass="17177">MNKKLVSKLSILALTLTVSTSAIAPTITSAKTLKNLNNSTISKEIIPDISLKYDLNESDMRNFIDAVNNEINNTPQQRGAVSTIKHALRIIVKYADLLPSWVANPLKNLFWPLYRALDKFTTISLSTLKKVMVSVGFNPRVADLIIDIIDSFFL</sequence>
<name>A0AAW4IWK4_CLOPF</name>
<dbReference type="AlphaFoldDB" id="A0AAW4IWK4"/>
<organism evidence="2 3">
    <name type="scientific">Clostridium perfringens</name>
    <dbReference type="NCBI Taxonomy" id="1502"/>
    <lineage>
        <taxon>Bacteria</taxon>
        <taxon>Bacillati</taxon>
        <taxon>Bacillota</taxon>
        <taxon>Clostridia</taxon>
        <taxon>Eubacteriales</taxon>
        <taxon>Clostridiaceae</taxon>
        <taxon>Clostridium</taxon>
    </lineage>
</organism>
<evidence type="ECO:0000313" key="3">
    <source>
        <dbReference type="Proteomes" id="UP000668068"/>
    </source>
</evidence>
<keyword evidence="1" id="KW-0732">Signal</keyword>
<proteinExistence type="predicted"/>
<evidence type="ECO:0000256" key="1">
    <source>
        <dbReference type="SAM" id="SignalP"/>
    </source>
</evidence>
<feature type="chain" id="PRO_5043935537" evidence="1">
    <location>
        <begin position="25"/>
        <end position="154"/>
    </location>
</feature>
<accession>A0AAW4IWK4</accession>
<reference evidence="2" key="1">
    <citation type="submission" date="2020-12" db="EMBL/GenBank/DDBJ databases">
        <title>Comparative genomics of Clostridium perfringens reveals patterns of host-associated phylogenetic clades and virulence factors.</title>
        <authorList>
            <person name="Smith A.H."/>
            <person name="Geier R."/>
        </authorList>
    </citation>
    <scope>NUCLEOTIDE SEQUENCE</scope>
    <source>
        <strain evidence="2">CHD30677R</strain>
    </source>
</reference>
<feature type="signal peptide" evidence="1">
    <location>
        <begin position="1"/>
        <end position="24"/>
    </location>
</feature>